<proteinExistence type="predicted"/>
<evidence type="ECO:0000313" key="2">
    <source>
        <dbReference type="EMBL" id="GED72886.1"/>
    </source>
</evidence>
<keyword evidence="3" id="KW-1185">Reference proteome</keyword>
<accession>A0ABQ0TYQ1</accession>
<name>A0ABQ0TYQ1_9BACL</name>
<dbReference type="EMBL" id="BJON01000036">
    <property type="protein sequence ID" value="GED72886.1"/>
    <property type="molecule type" value="Genomic_DNA"/>
</dbReference>
<protein>
    <submittedName>
        <fullName evidence="2">Uncharacterized protein</fullName>
    </submittedName>
</protein>
<feature type="region of interest" description="Disordered" evidence="1">
    <location>
        <begin position="1"/>
        <end position="35"/>
    </location>
</feature>
<organism evidence="2 3">
    <name type="scientific">Brevibacillus reuszeri</name>
    <dbReference type="NCBI Taxonomy" id="54915"/>
    <lineage>
        <taxon>Bacteria</taxon>
        <taxon>Bacillati</taxon>
        <taxon>Bacillota</taxon>
        <taxon>Bacilli</taxon>
        <taxon>Bacillales</taxon>
        <taxon>Paenibacillaceae</taxon>
        <taxon>Brevibacillus</taxon>
    </lineage>
</organism>
<evidence type="ECO:0000256" key="1">
    <source>
        <dbReference type="SAM" id="MobiDB-lite"/>
    </source>
</evidence>
<comment type="caution">
    <text evidence="2">The sequence shown here is derived from an EMBL/GenBank/DDBJ whole genome shotgun (WGS) entry which is preliminary data.</text>
</comment>
<dbReference type="Proteomes" id="UP000319578">
    <property type="component" value="Unassembled WGS sequence"/>
</dbReference>
<sequence length="104" mass="11716">MGIKRKKCINEKGVPSDINQEASDGGSGKNEANAPNYMEVGEDRMLEVKRLVFHFSEGDTVTVRTSEPEEIIQMIANQNDGWLQYDDIVINVKNVSYIRILADQ</sequence>
<evidence type="ECO:0000313" key="3">
    <source>
        <dbReference type="Proteomes" id="UP000319578"/>
    </source>
</evidence>
<reference evidence="2 3" key="1">
    <citation type="submission" date="2019-06" db="EMBL/GenBank/DDBJ databases">
        <title>Whole genome shotgun sequence of Brevibacillus reuszeri NBRC 15719.</title>
        <authorList>
            <person name="Hosoyama A."/>
            <person name="Uohara A."/>
            <person name="Ohji S."/>
            <person name="Ichikawa N."/>
        </authorList>
    </citation>
    <scope>NUCLEOTIDE SEQUENCE [LARGE SCALE GENOMIC DNA]</scope>
    <source>
        <strain evidence="2 3">NBRC 15719</strain>
    </source>
</reference>
<gene>
    <name evidence="2" type="ORF">BRE01_65880</name>
</gene>